<protein>
    <submittedName>
        <fullName evidence="1">Uncharacterized protein</fullName>
    </submittedName>
</protein>
<organism evidence="1 2">
    <name type="scientific">Pseudaeromonas sharmana</name>
    <dbReference type="NCBI Taxonomy" id="328412"/>
    <lineage>
        <taxon>Bacteria</taxon>
        <taxon>Pseudomonadati</taxon>
        <taxon>Pseudomonadota</taxon>
        <taxon>Gammaproteobacteria</taxon>
        <taxon>Aeromonadales</taxon>
        <taxon>Aeromonadaceae</taxon>
        <taxon>Pseudaeromonas</taxon>
    </lineage>
</organism>
<dbReference type="RefSeq" id="WP_377150435.1">
    <property type="nucleotide sequence ID" value="NZ_JBHSAF010000001.1"/>
</dbReference>
<proteinExistence type="predicted"/>
<dbReference type="Proteomes" id="UP001595692">
    <property type="component" value="Unassembled WGS sequence"/>
</dbReference>
<sequence>MPDLSSPPLAAMTLLFRIEPGCLGPDGRQHIETFCKLAEQVYLRHPLNGVQFEFVPRYDKQLPEREFLLGERTLNRDQAIRLLEHYGLELARIETQLDDTLSRLISHYTDAGMPE</sequence>
<evidence type="ECO:0000313" key="1">
    <source>
        <dbReference type="EMBL" id="MFC3912326.1"/>
    </source>
</evidence>
<accession>A0ABV8CJI9</accession>
<keyword evidence="2" id="KW-1185">Reference proteome</keyword>
<dbReference type="EMBL" id="JBHSAF010000001">
    <property type="protein sequence ID" value="MFC3912326.1"/>
    <property type="molecule type" value="Genomic_DNA"/>
</dbReference>
<name>A0ABV8CJI9_9GAMM</name>
<reference evidence="2" key="1">
    <citation type="journal article" date="2019" name="Int. J. Syst. Evol. Microbiol.">
        <title>The Global Catalogue of Microorganisms (GCM) 10K type strain sequencing project: providing services to taxonomists for standard genome sequencing and annotation.</title>
        <authorList>
            <consortium name="The Broad Institute Genomics Platform"/>
            <consortium name="The Broad Institute Genome Sequencing Center for Infectious Disease"/>
            <person name="Wu L."/>
            <person name="Ma J."/>
        </authorList>
    </citation>
    <scope>NUCLEOTIDE SEQUENCE [LARGE SCALE GENOMIC DNA]</scope>
    <source>
        <strain evidence="2">CCUG 54939</strain>
    </source>
</reference>
<comment type="caution">
    <text evidence="1">The sequence shown here is derived from an EMBL/GenBank/DDBJ whole genome shotgun (WGS) entry which is preliminary data.</text>
</comment>
<gene>
    <name evidence="1" type="ORF">ACFOSS_02455</name>
</gene>
<evidence type="ECO:0000313" key="2">
    <source>
        <dbReference type="Proteomes" id="UP001595692"/>
    </source>
</evidence>